<dbReference type="EMBL" id="MN740966">
    <property type="protein sequence ID" value="QHU20272.1"/>
    <property type="molecule type" value="Genomic_DNA"/>
</dbReference>
<dbReference type="AlphaFoldDB" id="A0A6C0KQN1"/>
<sequence>MSTSKYLPESILNLLISNVLTCIAKLNVGYWNNVKTGDTIAFTDGKREVSVRVDSISFFNNFGDAWFTHGDKLIPASLANIVTVGDAIRYYRHQYTHEDTIACGVVVFLFHIEGDVKSL</sequence>
<dbReference type="Gene3D" id="2.30.130.30">
    <property type="entry name" value="Hypothetical protein"/>
    <property type="match status" value="1"/>
</dbReference>
<dbReference type="InterPro" id="IPR015947">
    <property type="entry name" value="PUA-like_sf"/>
</dbReference>
<protein>
    <recommendedName>
        <fullName evidence="2">DUF3850 domain-containing protein</fullName>
    </recommendedName>
</protein>
<reference evidence="1" key="1">
    <citation type="journal article" date="2020" name="Nature">
        <title>Giant virus diversity and host interactions through global metagenomics.</title>
        <authorList>
            <person name="Schulz F."/>
            <person name="Roux S."/>
            <person name="Paez-Espino D."/>
            <person name="Jungbluth S."/>
            <person name="Walsh D.A."/>
            <person name="Denef V.J."/>
            <person name="McMahon K.D."/>
            <person name="Konstantinidis K.T."/>
            <person name="Eloe-Fadrosh E.A."/>
            <person name="Kyrpides N.C."/>
            <person name="Woyke T."/>
        </authorList>
    </citation>
    <scope>NUCLEOTIDE SEQUENCE</scope>
    <source>
        <strain evidence="1">GVMAG-S-3300013014-136</strain>
    </source>
</reference>
<accession>A0A6C0KQN1</accession>
<name>A0A6C0KQN1_9ZZZZ</name>
<organism evidence="1">
    <name type="scientific">viral metagenome</name>
    <dbReference type="NCBI Taxonomy" id="1070528"/>
    <lineage>
        <taxon>unclassified sequences</taxon>
        <taxon>metagenomes</taxon>
        <taxon>organismal metagenomes</taxon>
    </lineage>
</organism>
<evidence type="ECO:0000313" key="1">
    <source>
        <dbReference type="EMBL" id="QHU20272.1"/>
    </source>
</evidence>
<evidence type="ECO:0008006" key="2">
    <source>
        <dbReference type="Google" id="ProtNLM"/>
    </source>
</evidence>
<dbReference type="SUPFAM" id="SSF88697">
    <property type="entry name" value="PUA domain-like"/>
    <property type="match status" value="1"/>
</dbReference>
<proteinExistence type="predicted"/>